<dbReference type="EMBL" id="UINC01077282">
    <property type="protein sequence ID" value="SVC17270.1"/>
    <property type="molecule type" value="Genomic_DNA"/>
</dbReference>
<dbReference type="InterPro" id="IPR002060">
    <property type="entry name" value="Squ/phyt_synthse"/>
</dbReference>
<dbReference type="Gene3D" id="1.10.600.10">
    <property type="entry name" value="Farnesyl Diphosphate Synthase"/>
    <property type="match status" value="1"/>
</dbReference>
<sequence>YLCALFAPAWSRPALWALYAFNLELARIPEMVTQPTLGQLRLNWWHEELEGLLKGKIAGHMVIEALGRTWPDFTTTQKDFMTLIEGRMRDLSDRPPETLEELECYLEATSATLMRLSLYALNINDARTKVAGREIGLAWGFMGLIRSLPIGSMSRRPCFPSTILSRLGCSPTEKFLVPSPLLNEAVKTLADEAEFHLRKARTLVPDAAKAARGVLSLGALLRLYLDHLARAQYNPYADSLRASVLRRLVALGMAWGRRY</sequence>
<dbReference type="InterPro" id="IPR008949">
    <property type="entry name" value="Isoprenoid_synthase_dom_sf"/>
</dbReference>
<evidence type="ECO:0000313" key="1">
    <source>
        <dbReference type="EMBL" id="SVC17270.1"/>
    </source>
</evidence>
<feature type="non-terminal residue" evidence="1">
    <location>
        <position position="1"/>
    </location>
</feature>
<dbReference type="GO" id="GO:0016765">
    <property type="term" value="F:transferase activity, transferring alkyl or aryl (other than methyl) groups"/>
    <property type="evidence" value="ECO:0007669"/>
    <property type="project" value="UniProtKB-ARBA"/>
</dbReference>
<organism evidence="1">
    <name type="scientific">marine metagenome</name>
    <dbReference type="NCBI Taxonomy" id="408172"/>
    <lineage>
        <taxon>unclassified sequences</taxon>
        <taxon>metagenomes</taxon>
        <taxon>ecological metagenomes</taxon>
    </lineage>
</organism>
<proteinExistence type="predicted"/>
<dbReference type="Pfam" id="PF00494">
    <property type="entry name" value="SQS_PSY"/>
    <property type="match status" value="1"/>
</dbReference>
<accession>A0A382JYQ6</accession>
<dbReference type="PANTHER" id="PTHR31480">
    <property type="entry name" value="BIFUNCTIONAL LYCOPENE CYCLASE/PHYTOENE SYNTHASE"/>
    <property type="match status" value="1"/>
</dbReference>
<protein>
    <recommendedName>
        <fullName evidence="2">Phytoene synthase</fullName>
    </recommendedName>
</protein>
<reference evidence="1" key="1">
    <citation type="submission" date="2018-05" db="EMBL/GenBank/DDBJ databases">
        <authorList>
            <person name="Lanie J.A."/>
            <person name="Ng W.-L."/>
            <person name="Kazmierczak K.M."/>
            <person name="Andrzejewski T.M."/>
            <person name="Davidsen T.M."/>
            <person name="Wayne K.J."/>
            <person name="Tettelin H."/>
            <person name="Glass J.I."/>
            <person name="Rusch D."/>
            <person name="Podicherti R."/>
            <person name="Tsui H.-C.T."/>
            <person name="Winkler M.E."/>
        </authorList>
    </citation>
    <scope>NUCLEOTIDE SEQUENCE</scope>
</reference>
<dbReference type="SUPFAM" id="SSF48576">
    <property type="entry name" value="Terpenoid synthases"/>
    <property type="match status" value="1"/>
</dbReference>
<gene>
    <name evidence="1" type="ORF">METZ01_LOCUS270124</name>
</gene>
<name>A0A382JYQ6_9ZZZZ</name>
<dbReference type="AlphaFoldDB" id="A0A382JYQ6"/>
<evidence type="ECO:0008006" key="2">
    <source>
        <dbReference type="Google" id="ProtNLM"/>
    </source>
</evidence>